<comment type="caution">
    <text evidence="1">The sequence shown here is derived from an EMBL/GenBank/DDBJ whole genome shotgun (WGS) entry which is preliminary data.</text>
</comment>
<reference evidence="1 2" key="1">
    <citation type="submission" date="2009-11" db="EMBL/GenBank/DDBJ databases">
        <authorList>
            <person name="Weinstock G."/>
            <person name="Sodergren E."/>
            <person name="Clifton S."/>
            <person name="Fulton L."/>
            <person name="Fulton B."/>
            <person name="Courtney L."/>
            <person name="Fronick C."/>
            <person name="Harrison M."/>
            <person name="Strong C."/>
            <person name="Farmer C."/>
            <person name="Delahaunty K."/>
            <person name="Markovic C."/>
            <person name="Hall O."/>
            <person name="Minx P."/>
            <person name="Tomlinson C."/>
            <person name="Mitreva M."/>
            <person name="Nelson J."/>
            <person name="Hou S."/>
            <person name="Wollam A."/>
            <person name="Pepin K.H."/>
            <person name="Johnson M."/>
            <person name="Bhonagiri V."/>
            <person name="Nash W.E."/>
            <person name="Warren W."/>
            <person name="Chinwalla A."/>
            <person name="Mardis E.R."/>
            <person name="Wilson R.K."/>
        </authorList>
    </citation>
    <scope>NUCLEOTIDE SEQUENCE [LARGE SCALE GENOMIC DNA]</scope>
    <source>
        <strain evidence="1 2">DSM 20093</strain>
    </source>
</reference>
<organism evidence="1 2">
    <name type="scientific">Bifidobacterium gallicum DSM 20093 = LMG 11596</name>
    <dbReference type="NCBI Taxonomy" id="561180"/>
    <lineage>
        <taxon>Bacteria</taxon>
        <taxon>Bacillati</taxon>
        <taxon>Actinomycetota</taxon>
        <taxon>Actinomycetes</taxon>
        <taxon>Bifidobacteriales</taxon>
        <taxon>Bifidobacteriaceae</taxon>
        <taxon>Bifidobacterium</taxon>
    </lineage>
</organism>
<name>D1NU13_9BIFI</name>
<proteinExistence type="predicted"/>
<gene>
    <name evidence="1" type="ORF">BIFGAL_03334</name>
</gene>
<dbReference type="EMBL" id="ABXB03000002">
    <property type="protein sequence ID" value="EFA23217.1"/>
    <property type="molecule type" value="Genomic_DNA"/>
</dbReference>
<sequence>MRHPCSASDSRNGPIRLSLMDNESLLYVPNHFGTYSIQQSFTL</sequence>
<evidence type="ECO:0000313" key="2">
    <source>
        <dbReference type="Proteomes" id="UP000003656"/>
    </source>
</evidence>
<accession>D1NU13</accession>
<evidence type="ECO:0000313" key="1">
    <source>
        <dbReference type="EMBL" id="EFA23217.1"/>
    </source>
</evidence>
<dbReference type="Proteomes" id="UP000003656">
    <property type="component" value="Unassembled WGS sequence"/>
</dbReference>
<protein>
    <submittedName>
        <fullName evidence="1">Uncharacterized protein</fullName>
    </submittedName>
</protein>
<dbReference type="AlphaFoldDB" id="D1NU13"/>